<dbReference type="InterPro" id="IPR036869">
    <property type="entry name" value="J_dom_sf"/>
</dbReference>
<keyword evidence="2" id="KW-0143">Chaperone</keyword>
<dbReference type="InterPro" id="IPR009073">
    <property type="entry name" value="HscB_oligo_C"/>
</dbReference>
<name>A0A9W9V335_PENBR</name>
<dbReference type="PROSITE" id="PS50076">
    <property type="entry name" value="DNAJ_2"/>
    <property type="match status" value="1"/>
</dbReference>
<gene>
    <name evidence="4" type="ORF">N7541_000913</name>
</gene>
<comment type="similarity">
    <text evidence="1">Belongs to the HscB family.</text>
</comment>
<dbReference type="InterPro" id="IPR001623">
    <property type="entry name" value="DnaJ_domain"/>
</dbReference>
<dbReference type="InterPro" id="IPR004640">
    <property type="entry name" value="HscB"/>
</dbReference>
<dbReference type="SUPFAM" id="SSF47144">
    <property type="entry name" value="HSC20 (HSCB), C-terminal oligomerisation domain"/>
    <property type="match status" value="1"/>
</dbReference>
<dbReference type="FunFam" id="1.20.1280.20:FF:000006">
    <property type="entry name" value="DnaJ domain protein"/>
    <property type="match status" value="1"/>
</dbReference>
<evidence type="ECO:0000259" key="3">
    <source>
        <dbReference type="PROSITE" id="PS50076"/>
    </source>
</evidence>
<dbReference type="EMBL" id="JAPZBR010000001">
    <property type="protein sequence ID" value="KAJ5366972.1"/>
    <property type="molecule type" value="Genomic_DNA"/>
</dbReference>
<dbReference type="InterPro" id="IPR036386">
    <property type="entry name" value="HscB_C_sf"/>
</dbReference>
<dbReference type="PANTHER" id="PTHR14021">
    <property type="entry name" value="IRON-SULFUR CLUSTER CO-CHAPERONE PROTEIN HSCB"/>
    <property type="match status" value="1"/>
</dbReference>
<accession>A0A9W9V335</accession>
<dbReference type="GO" id="GO:0051259">
    <property type="term" value="P:protein complex oligomerization"/>
    <property type="evidence" value="ECO:0007669"/>
    <property type="project" value="InterPro"/>
</dbReference>
<dbReference type="PANTHER" id="PTHR14021:SF15">
    <property type="entry name" value="IRON-SULFUR CLUSTER CO-CHAPERONE PROTEIN HSCB"/>
    <property type="match status" value="1"/>
</dbReference>
<dbReference type="GO" id="GO:0005739">
    <property type="term" value="C:mitochondrion"/>
    <property type="evidence" value="ECO:0007669"/>
    <property type="project" value="TreeGrafter"/>
</dbReference>
<dbReference type="Gene3D" id="1.10.287.110">
    <property type="entry name" value="DnaJ domain"/>
    <property type="match status" value="1"/>
</dbReference>
<dbReference type="SUPFAM" id="SSF46565">
    <property type="entry name" value="Chaperone J-domain"/>
    <property type="match status" value="1"/>
</dbReference>
<dbReference type="SMART" id="SM00271">
    <property type="entry name" value="DnaJ"/>
    <property type="match status" value="1"/>
</dbReference>
<organism evidence="4 5">
    <name type="scientific">Penicillium brevicompactum</name>
    <dbReference type="NCBI Taxonomy" id="5074"/>
    <lineage>
        <taxon>Eukaryota</taxon>
        <taxon>Fungi</taxon>
        <taxon>Dikarya</taxon>
        <taxon>Ascomycota</taxon>
        <taxon>Pezizomycotina</taxon>
        <taxon>Eurotiomycetes</taxon>
        <taxon>Eurotiomycetidae</taxon>
        <taxon>Eurotiales</taxon>
        <taxon>Aspergillaceae</taxon>
        <taxon>Penicillium</taxon>
    </lineage>
</organism>
<proteinExistence type="inferred from homology"/>
<dbReference type="GO" id="GO:0001671">
    <property type="term" value="F:ATPase activator activity"/>
    <property type="evidence" value="ECO:0007669"/>
    <property type="project" value="InterPro"/>
</dbReference>
<reference evidence="4" key="2">
    <citation type="journal article" date="2023" name="IMA Fungus">
        <title>Comparative genomic study of the Penicillium genus elucidates a diverse pangenome and 15 lateral gene transfer events.</title>
        <authorList>
            <person name="Petersen C."/>
            <person name="Sorensen T."/>
            <person name="Nielsen M.R."/>
            <person name="Sondergaard T.E."/>
            <person name="Sorensen J.L."/>
            <person name="Fitzpatrick D.A."/>
            <person name="Frisvad J.C."/>
            <person name="Nielsen K.L."/>
        </authorList>
    </citation>
    <scope>NUCLEOTIDE SEQUENCE</scope>
    <source>
        <strain evidence="4">IBT 35675</strain>
    </source>
</reference>
<dbReference type="AlphaFoldDB" id="A0A9W9V335"/>
<evidence type="ECO:0000313" key="4">
    <source>
        <dbReference type="EMBL" id="KAJ5366972.1"/>
    </source>
</evidence>
<sequence length="257" mass="28596">MALRQRIAHLRGPVGSLTRTAPSSPLIHARYHRPVQVSLTQALRPCTRHASTKSSTEPSGVILAGAPDITNYYTIFAKTIPSGPPPASPFNIPTADLKREFLQLQGLVHPDKYPNGVEKQHAEGLSARINEAYRTLIDPLQRAQYILREWHGIDVTAEDAATKHALDPETLMEVMEVQETIEEVGATAEGEGQINALKKENEVRVLECVESLSKAFESGELEAARKECIRLRFWYSVGEGLREWEPGNTEIRLMHTS</sequence>
<dbReference type="NCBIfam" id="TIGR00714">
    <property type="entry name" value="hscB"/>
    <property type="match status" value="1"/>
</dbReference>
<evidence type="ECO:0000313" key="5">
    <source>
        <dbReference type="Proteomes" id="UP001148299"/>
    </source>
</evidence>
<comment type="caution">
    <text evidence="4">The sequence shown here is derived from an EMBL/GenBank/DDBJ whole genome shotgun (WGS) entry which is preliminary data.</text>
</comment>
<dbReference type="CDD" id="cd06257">
    <property type="entry name" value="DnaJ"/>
    <property type="match status" value="1"/>
</dbReference>
<reference evidence="4" key="1">
    <citation type="submission" date="2022-12" db="EMBL/GenBank/DDBJ databases">
        <authorList>
            <person name="Petersen C."/>
        </authorList>
    </citation>
    <scope>NUCLEOTIDE SEQUENCE</scope>
    <source>
        <strain evidence="4">IBT 35675</strain>
    </source>
</reference>
<dbReference type="Proteomes" id="UP001148299">
    <property type="component" value="Unassembled WGS sequence"/>
</dbReference>
<dbReference type="GO" id="GO:0051087">
    <property type="term" value="F:protein-folding chaperone binding"/>
    <property type="evidence" value="ECO:0007669"/>
    <property type="project" value="InterPro"/>
</dbReference>
<evidence type="ECO:0000256" key="2">
    <source>
        <dbReference type="ARBA" id="ARBA00023186"/>
    </source>
</evidence>
<protein>
    <recommendedName>
        <fullName evidence="3">J domain-containing protein</fullName>
    </recommendedName>
</protein>
<dbReference type="Gene3D" id="1.20.1280.20">
    <property type="entry name" value="HscB, C-terminal domain"/>
    <property type="match status" value="1"/>
</dbReference>
<evidence type="ECO:0000256" key="1">
    <source>
        <dbReference type="ARBA" id="ARBA00010476"/>
    </source>
</evidence>
<dbReference type="Pfam" id="PF07743">
    <property type="entry name" value="HSCB_C"/>
    <property type="match status" value="1"/>
</dbReference>
<feature type="domain" description="J" evidence="3">
    <location>
        <begin position="71"/>
        <end position="149"/>
    </location>
</feature>
<dbReference type="GO" id="GO:0044571">
    <property type="term" value="P:[2Fe-2S] cluster assembly"/>
    <property type="evidence" value="ECO:0007669"/>
    <property type="project" value="InterPro"/>
</dbReference>
<keyword evidence="5" id="KW-1185">Reference proteome</keyword>